<dbReference type="Gene3D" id="3.40.250.10">
    <property type="entry name" value="Rhodanese-like domain"/>
    <property type="match status" value="1"/>
</dbReference>
<feature type="domain" description="Rhodanese" evidence="3">
    <location>
        <begin position="477"/>
        <end position="564"/>
    </location>
</feature>
<dbReference type="AlphaFoldDB" id="A0A1H2HXB6"/>
<evidence type="ECO:0000313" key="4">
    <source>
        <dbReference type="EMBL" id="SDU36409.1"/>
    </source>
</evidence>
<feature type="coiled-coil region" evidence="1">
    <location>
        <begin position="169"/>
        <end position="196"/>
    </location>
</feature>
<dbReference type="EMBL" id="FNLL01000007">
    <property type="protein sequence ID" value="SDU36409.1"/>
    <property type="molecule type" value="Genomic_DNA"/>
</dbReference>
<dbReference type="SUPFAM" id="SSF52821">
    <property type="entry name" value="Rhodanese/Cell cycle control phosphatase"/>
    <property type="match status" value="1"/>
</dbReference>
<dbReference type="InterPro" id="IPR036873">
    <property type="entry name" value="Rhodanese-like_dom_sf"/>
</dbReference>
<organism evidence="4 5">
    <name type="scientific">Desulfobacula phenolica</name>
    <dbReference type="NCBI Taxonomy" id="90732"/>
    <lineage>
        <taxon>Bacteria</taxon>
        <taxon>Pseudomonadati</taxon>
        <taxon>Thermodesulfobacteriota</taxon>
        <taxon>Desulfobacteria</taxon>
        <taxon>Desulfobacterales</taxon>
        <taxon>Desulfobacteraceae</taxon>
        <taxon>Desulfobacula</taxon>
    </lineage>
</organism>
<sequence>MSWSPSGYRRHFYRQSICDARLEFSRIDSQEKIIEAGLLTAIGTLGVTCGFSCITGSEDKTVKMVSRGIDAETTAFLENDFYALHRQYFPGLQTTSYPFQTDLRIMEADQNHPVQLKDTGIQIWIGWRMGKDVFGSIGLGSKIISDTYKDDELNFCLTLTDTMIIALQSLAIRRRMQELKADLDKAADRAADLAHDVEKGKKDLDRTLFRLSGFNDIFNELSGLKQSKGIIDSFLMVLLGIFGAGGGYIYYFDKALGKSYSTCRNLDLPGKTDFSPEKIQEGMSHAFASTRALQLEPMQAAVLSRQQMDCFKPFLPETALGLIFKVDEPAMGVIGLDHRIIQVPYGEKERELLLAFAKNFLVFLKNSKSFETIQRLHLEQEQKNIELKNTIKALSDSSRTIARLEKAGEHIKAAIAKAMAQSWNVSGRDIVLILIAGIVLGLVYNFASPGRINVIPKVWLRPPTVHVDIDQARQLFENGQALFVDARPAEFFNQGHIAGAQNLPPSLFDFIYMMRFSQTDVTRPIVVYGRNISRRYDEETAFNLLERGHENVVVFPGGIKEWEKK</sequence>
<keyword evidence="2" id="KW-0812">Transmembrane</keyword>
<dbReference type="SMART" id="SM00450">
    <property type="entry name" value="RHOD"/>
    <property type="match status" value="1"/>
</dbReference>
<dbReference type="SUPFAM" id="SSF55781">
    <property type="entry name" value="GAF domain-like"/>
    <property type="match status" value="1"/>
</dbReference>
<dbReference type="RefSeq" id="WP_092234806.1">
    <property type="nucleotide sequence ID" value="NZ_FNLL01000007.1"/>
</dbReference>
<reference evidence="5" key="1">
    <citation type="submission" date="2016-10" db="EMBL/GenBank/DDBJ databases">
        <authorList>
            <person name="Varghese N."/>
            <person name="Submissions S."/>
        </authorList>
    </citation>
    <scope>NUCLEOTIDE SEQUENCE [LARGE SCALE GENOMIC DNA]</scope>
    <source>
        <strain evidence="5">DSM 3384</strain>
    </source>
</reference>
<accession>A0A1H2HXB6</accession>
<keyword evidence="5" id="KW-1185">Reference proteome</keyword>
<dbReference type="Pfam" id="PF00581">
    <property type="entry name" value="Rhodanese"/>
    <property type="match status" value="1"/>
</dbReference>
<keyword evidence="2" id="KW-0472">Membrane</keyword>
<dbReference type="Proteomes" id="UP000199608">
    <property type="component" value="Unassembled WGS sequence"/>
</dbReference>
<evidence type="ECO:0000259" key="3">
    <source>
        <dbReference type="PROSITE" id="PS50206"/>
    </source>
</evidence>
<gene>
    <name evidence="4" type="ORF">SAMN04487931_10797</name>
</gene>
<dbReference type="InterPro" id="IPR001763">
    <property type="entry name" value="Rhodanese-like_dom"/>
</dbReference>
<keyword evidence="2" id="KW-1133">Transmembrane helix</keyword>
<evidence type="ECO:0000313" key="5">
    <source>
        <dbReference type="Proteomes" id="UP000199608"/>
    </source>
</evidence>
<feature type="transmembrane region" description="Helical" evidence="2">
    <location>
        <begin position="430"/>
        <end position="447"/>
    </location>
</feature>
<name>A0A1H2HXB6_9BACT</name>
<evidence type="ECO:0000256" key="1">
    <source>
        <dbReference type="SAM" id="Coils"/>
    </source>
</evidence>
<proteinExistence type="predicted"/>
<dbReference type="CDD" id="cd00158">
    <property type="entry name" value="RHOD"/>
    <property type="match status" value="1"/>
</dbReference>
<dbReference type="PROSITE" id="PS50206">
    <property type="entry name" value="RHODANESE_3"/>
    <property type="match status" value="1"/>
</dbReference>
<keyword evidence="1" id="KW-0175">Coiled coil</keyword>
<protein>
    <submittedName>
        <fullName evidence="4">Rhodanese-related sulfurtransferase</fullName>
    </submittedName>
</protein>
<evidence type="ECO:0000256" key="2">
    <source>
        <dbReference type="SAM" id="Phobius"/>
    </source>
</evidence>
<feature type="transmembrane region" description="Helical" evidence="2">
    <location>
        <begin position="234"/>
        <end position="252"/>
    </location>
</feature>
<dbReference type="GO" id="GO:0016740">
    <property type="term" value="F:transferase activity"/>
    <property type="evidence" value="ECO:0007669"/>
    <property type="project" value="UniProtKB-KW"/>
</dbReference>
<keyword evidence="4" id="KW-0808">Transferase</keyword>